<proteinExistence type="predicted"/>
<keyword evidence="1" id="KW-0418">Kinase</keyword>
<keyword evidence="2" id="KW-1185">Reference proteome</keyword>
<dbReference type="Proteomes" id="UP001055072">
    <property type="component" value="Unassembled WGS sequence"/>
</dbReference>
<gene>
    <name evidence="1" type="ORF">BDY19DRAFT_969267</name>
</gene>
<accession>A0ACB8TRV5</accession>
<organism evidence="1 2">
    <name type="scientific">Irpex rosettiformis</name>
    <dbReference type="NCBI Taxonomy" id="378272"/>
    <lineage>
        <taxon>Eukaryota</taxon>
        <taxon>Fungi</taxon>
        <taxon>Dikarya</taxon>
        <taxon>Basidiomycota</taxon>
        <taxon>Agaricomycotina</taxon>
        <taxon>Agaricomycetes</taxon>
        <taxon>Polyporales</taxon>
        <taxon>Irpicaceae</taxon>
        <taxon>Irpex</taxon>
    </lineage>
</organism>
<evidence type="ECO:0000313" key="1">
    <source>
        <dbReference type="EMBL" id="KAI0084807.1"/>
    </source>
</evidence>
<evidence type="ECO:0000313" key="2">
    <source>
        <dbReference type="Proteomes" id="UP001055072"/>
    </source>
</evidence>
<sequence length="500" mass="55747">MPLNYSKWDNLELSDDSDIEGHPNVDKKSLIRWKQRDIHEKREMRKLRIAQLSADIACNNILQPRLAQIAEDVASKGPSEFTSLVERFKTNPSPECPPTTAPEQKTYDGMLLSLMLAVWEEAKGRGVEKDDPKLGEKLSEGLKKHVVQMKEHQEKLKKDLASEEAEQKKKITSDDIHEGFESKYIPAKPEPTPIKNAIPSSSSTSKSHKTTTEFEVLNPKGISAASSSKPDEEDDDENTVIELPELTPSLVTFSHLPLKGFEQSWEFIKAHREVIVPGASDALLVAAFNAQSEGKAAYARQCVHQSLLLQYCDKLGKDGVSIFFRKMIANDPRAVTVFEKDVLDTYAHLVERVRIVKAEEAASGGAGEEQIQLVPEDPSQTISFNVPDGPPPEKFVLEGPGMENYDVEEVRKALQMRWDVFSAFSEDLKEALKTQKLEDVNKVLGKMKVEDAEEVVRLLDLAGILNFGEHGVRDETGKGKGRAEDDGEEADEEDEGDEVD</sequence>
<keyword evidence="1" id="KW-0808">Transferase</keyword>
<comment type="caution">
    <text evidence="1">The sequence shown here is derived from an EMBL/GenBank/DDBJ whole genome shotgun (WGS) entry which is preliminary data.</text>
</comment>
<dbReference type="EMBL" id="MU274938">
    <property type="protein sequence ID" value="KAI0084807.1"/>
    <property type="molecule type" value="Genomic_DNA"/>
</dbReference>
<protein>
    <submittedName>
        <fullName evidence="1">Cdc37 N terminal kinase binding-domain-containing protein</fullName>
    </submittedName>
</protein>
<name>A0ACB8TRV5_9APHY</name>
<reference evidence="1" key="1">
    <citation type="journal article" date="2021" name="Environ. Microbiol.">
        <title>Gene family expansions and transcriptome signatures uncover fungal adaptations to wood decay.</title>
        <authorList>
            <person name="Hage H."/>
            <person name="Miyauchi S."/>
            <person name="Viragh M."/>
            <person name="Drula E."/>
            <person name="Min B."/>
            <person name="Chaduli D."/>
            <person name="Navarro D."/>
            <person name="Favel A."/>
            <person name="Norest M."/>
            <person name="Lesage-Meessen L."/>
            <person name="Balint B."/>
            <person name="Merenyi Z."/>
            <person name="de Eugenio L."/>
            <person name="Morin E."/>
            <person name="Martinez A.T."/>
            <person name="Baldrian P."/>
            <person name="Stursova M."/>
            <person name="Martinez M.J."/>
            <person name="Novotny C."/>
            <person name="Magnuson J.K."/>
            <person name="Spatafora J.W."/>
            <person name="Maurice S."/>
            <person name="Pangilinan J."/>
            <person name="Andreopoulos W."/>
            <person name="LaButti K."/>
            <person name="Hundley H."/>
            <person name="Na H."/>
            <person name="Kuo A."/>
            <person name="Barry K."/>
            <person name="Lipzen A."/>
            <person name="Henrissat B."/>
            <person name="Riley R."/>
            <person name="Ahrendt S."/>
            <person name="Nagy L.G."/>
            <person name="Grigoriev I.V."/>
            <person name="Martin F."/>
            <person name="Rosso M.N."/>
        </authorList>
    </citation>
    <scope>NUCLEOTIDE SEQUENCE</scope>
    <source>
        <strain evidence="1">CBS 384.51</strain>
    </source>
</reference>